<gene>
    <name evidence="12" type="ORF">CTHT_0023480</name>
</gene>
<evidence type="ECO:0000256" key="7">
    <source>
        <dbReference type="ARBA" id="ARBA00022989"/>
    </source>
</evidence>
<organism evidence="13">
    <name type="scientific">Chaetomium thermophilum (strain DSM 1495 / CBS 144.50 / IMI 039719)</name>
    <name type="common">Thermochaetoides thermophila</name>
    <dbReference type="NCBI Taxonomy" id="759272"/>
    <lineage>
        <taxon>Eukaryota</taxon>
        <taxon>Fungi</taxon>
        <taxon>Dikarya</taxon>
        <taxon>Ascomycota</taxon>
        <taxon>Pezizomycotina</taxon>
        <taxon>Sordariomycetes</taxon>
        <taxon>Sordariomycetidae</taxon>
        <taxon>Sordariales</taxon>
        <taxon>Chaetomiaceae</taxon>
        <taxon>Thermochaetoides</taxon>
    </lineage>
</organism>
<dbReference type="Pfam" id="PF01061">
    <property type="entry name" value="ABC2_membrane"/>
    <property type="match status" value="1"/>
</dbReference>
<dbReference type="Pfam" id="PF00005">
    <property type="entry name" value="ABC_tran"/>
    <property type="match status" value="1"/>
</dbReference>
<dbReference type="FunFam" id="3.40.50.300:FF:001305">
    <property type="entry name" value="ABCG transporter ABC superfamily"/>
    <property type="match status" value="1"/>
</dbReference>
<keyword evidence="5" id="KW-0547">Nucleotide-binding</keyword>
<dbReference type="PANTHER" id="PTHR48042:SF11">
    <property type="entry name" value="ABC TRANSPORTER G FAMILY MEMBER 11"/>
    <property type="match status" value="1"/>
</dbReference>
<evidence type="ECO:0000256" key="10">
    <source>
        <dbReference type="SAM" id="Phobius"/>
    </source>
</evidence>
<keyword evidence="8 10" id="KW-0472">Membrane</keyword>
<feature type="transmembrane region" description="Helical" evidence="10">
    <location>
        <begin position="419"/>
        <end position="442"/>
    </location>
</feature>
<feature type="transmembrane region" description="Helical" evidence="10">
    <location>
        <begin position="385"/>
        <end position="407"/>
    </location>
</feature>
<name>G0S4T7_CHATD</name>
<evidence type="ECO:0000256" key="3">
    <source>
        <dbReference type="ARBA" id="ARBA00022448"/>
    </source>
</evidence>
<dbReference type="STRING" id="759272.G0S4T7"/>
<keyword evidence="3" id="KW-0813">Transport</keyword>
<evidence type="ECO:0000313" key="13">
    <source>
        <dbReference type="Proteomes" id="UP000008066"/>
    </source>
</evidence>
<dbReference type="eggNOG" id="KOG0061">
    <property type="taxonomic scope" value="Eukaryota"/>
</dbReference>
<evidence type="ECO:0000256" key="1">
    <source>
        <dbReference type="ARBA" id="ARBA00004141"/>
    </source>
</evidence>
<feature type="region of interest" description="Disordered" evidence="9">
    <location>
        <begin position="535"/>
        <end position="561"/>
    </location>
</feature>
<evidence type="ECO:0000256" key="6">
    <source>
        <dbReference type="ARBA" id="ARBA00022840"/>
    </source>
</evidence>
<feature type="domain" description="ABC transporter" evidence="11">
    <location>
        <begin position="51"/>
        <end position="296"/>
    </location>
</feature>
<comment type="subcellular location">
    <subcellularLocation>
        <location evidence="1">Membrane</location>
        <topology evidence="1">Multi-pass membrane protein</topology>
    </subcellularLocation>
</comment>
<dbReference type="Pfam" id="PF19055">
    <property type="entry name" value="ABC2_membrane_7"/>
    <property type="match status" value="1"/>
</dbReference>
<evidence type="ECO:0000259" key="11">
    <source>
        <dbReference type="PROSITE" id="PS50893"/>
    </source>
</evidence>
<dbReference type="InterPro" id="IPR027417">
    <property type="entry name" value="P-loop_NTPase"/>
</dbReference>
<evidence type="ECO:0000256" key="5">
    <source>
        <dbReference type="ARBA" id="ARBA00022741"/>
    </source>
</evidence>
<evidence type="ECO:0000313" key="12">
    <source>
        <dbReference type="EMBL" id="EGS20516.1"/>
    </source>
</evidence>
<dbReference type="AlphaFoldDB" id="G0S4T7"/>
<reference evidence="12 13" key="1">
    <citation type="journal article" date="2011" name="Cell">
        <title>Insight into structure and assembly of the nuclear pore complex by utilizing the genome of a eukaryotic thermophile.</title>
        <authorList>
            <person name="Amlacher S."/>
            <person name="Sarges P."/>
            <person name="Flemming D."/>
            <person name="van Noort V."/>
            <person name="Kunze R."/>
            <person name="Devos D.P."/>
            <person name="Arumugam M."/>
            <person name="Bork P."/>
            <person name="Hurt E."/>
        </authorList>
    </citation>
    <scope>NUCLEOTIDE SEQUENCE [LARGE SCALE GENOMIC DNA]</scope>
    <source>
        <strain evidence="13">DSM 1495 / CBS 144.50 / IMI 039719</strain>
    </source>
</reference>
<dbReference type="Gene3D" id="3.40.50.300">
    <property type="entry name" value="P-loop containing nucleotide triphosphate hydrolases"/>
    <property type="match status" value="1"/>
</dbReference>
<dbReference type="InterPro" id="IPR017871">
    <property type="entry name" value="ABC_transporter-like_CS"/>
</dbReference>
<dbReference type="EMBL" id="GL988041">
    <property type="protein sequence ID" value="EGS20516.1"/>
    <property type="molecule type" value="Genomic_DNA"/>
</dbReference>
<protein>
    <recommendedName>
        <fullName evidence="11">ABC transporter domain-containing protein</fullName>
    </recommendedName>
</protein>
<accession>G0S4T7</accession>
<dbReference type="OMA" id="MCVNGFM"/>
<dbReference type="InterPro" id="IPR003593">
    <property type="entry name" value="AAA+_ATPase"/>
</dbReference>
<dbReference type="PROSITE" id="PS00211">
    <property type="entry name" value="ABC_TRANSPORTER_1"/>
    <property type="match status" value="1"/>
</dbReference>
<evidence type="ECO:0000256" key="2">
    <source>
        <dbReference type="ARBA" id="ARBA00005814"/>
    </source>
</evidence>
<dbReference type="InterPro" id="IPR043926">
    <property type="entry name" value="ABCG_dom"/>
</dbReference>
<sequence length="561" mass="62262">MVPEVQYSSGSSHNDKEPTALNSAAFDVEQQAVAEAHLRNTTIKSIAWKGVKVTVKDRKTKLPKSIVDDVEGVVEAGELFAIMGPSGCGKTTLLNFLASRPTGPSSSTSGKILVNGNPMDSRSLTLFHRTTSRFVEQEDTMIGSLTVRETLHFASRLATASSSSERISRVEGLLDAFGLREQANTLVGTPLRKGISGGQKRRLGVASQLITGPKVLFLDEPTSGLDSVAGWEVVKYLRGVTKRNNLIVIASIHQPSTATFNLFDKLLLMSHGKMHYFGPVAAVTSHYKSLGHQVPVHVNPAEFLLELVNTDFTTDKDTASRQLEDMHLAWMNSVKSTELRVLLDSIEKAGSNAVIDLGTPEKKPTHIRLVLTLLHRSFLKSYRDVVVYGIRLMMYMGLAIMMGTVWLRLDTSQESIIPIINALFYGSAFLSFMACAYSPAYIEDYMQYIKEKRNGLYGATSMIVSNFLIGTPYLLSVGGFMVPPTILNVFYKYVFHYWDYQKYAFENMLINEFSERVYVCQKTATDCQFHVQDDKGVGHPRPANAKKGTYLKAHQKSRENA</sequence>
<comment type="similarity">
    <text evidence="2">Belongs to the ABC transporter superfamily. ABCG family. Eye pigment precursor importer (TC 3.A.1.204) subfamily.</text>
</comment>
<dbReference type="GeneID" id="18256386"/>
<evidence type="ECO:0000256" key="8">
    <source>
        <dbReference type="ARBA" id="ARBA00023136"/>
    </source>
</evidence>
<dbReference type="GO" id="GO:0016020">
    <property type="term" value="C:membrane"/>
    <property type="evidence" value="ECO:0007669"/>
    <property type="project" value="UniProtKB-SubCell"/>
</dbReference>
<dbReference type="GO" id="GO:0140359">
    <property type="term" value="F:ABC-type transporter activity"/>
    <property type="evidence" value="ECO:0007669"/>
    <property type="project" value="InterPro"/>
</dbReference>
<dbReference type="PROSITE" id="PS50893">
    <property type="entry name" value="ABC_TRANSPORTER_2"/>
    <property type="match status" value="1"/>
</dbReference>
<dbReference type="InterPro" id="IPR003439">
    <property type="entry name" value="ABC_transporter-like_ATP-bd"/>
</dbReference>
<dbReference type="HOGENOM" id="CLU_000604_57_7_1"/>
<dbReference type="InterPro" id="IPR052215">
    <property type="entry name" value="Plant_ABCG"/>
</dbReference>
<dbReference type="GO" id="GO:0005524">
    <property type="term" value="F:ATP binding"/>
    <property type="evidence" value="ECO:0007669"/>
    <property type="project" value="UniProtKB-KW"/>
</dbReference>
<dbReference type="Proteomes" id="UP000008066">
    <property type="component" value="Unassembled WGS sequence"/>
</dbReference>
<dbReference type="SMART" id="SM00382">
    <property type="entry name" value="AAA"/>
    <property type="match status" value="1"/>
</dbReference>
<dbReference type="KEGG" id="cthr:CTHT_0023480"/>
<evidence type="ECO:0000256" key="9">
    <source>
        <dbReference type="SAM" id="MobiDB-lite"/>
    </source>
</evidence>
<evidence type="ECO:0000256" key="4">
    <source>
        <dbReference type="ARBA" id="ARBA00022692"/>
    </source>
</evidence>
<dbReference type="RefSeq" id="XP_006692812.1">
    <property type="nucleotide sequence ID" value="XM_006692749.1"/>
</dbReference>
<keyword evidence="6" id="KW-0067">ATP-binding</keyword>
<dbReference type="InterPro" id="IPR013525">
    <property type="entry name" value="ABC2_TM"/>
</dbReference>
<dbReference type="PANTHER" id="PTHR48042">
    <property type="entry name" value="ABC TRANSPORTER G FAMILY MEMBER 11"/>
    <property type="match status" value="1"/>
</dbReference>
<dbReference type="SUPFAM" id="SSF52540">
    <property type="entry name" value="P-loop containing nucleoside triphosphate hydrolases"/>
    <property type="match status" value="1"/>
</dbReference>
<keyword evidence="4 10" id="KW-0812">Transmembrane</keyword>
<proteinExistence type="inferred from homology"/>
<keyword evidence="13" id="KW-1185">Reference proteome</keyword>
<keyword evidence="7 10" id="KW-1133">Transmembrane helix</keyword>
<dbReference type="GO" id="GO:0016887">
    <property type="term" value="F:ATP hydrolysis activity"/>
    <property type="evidence" value="ECO:0007669"/>
    <property type="project" value="InterPro"/>
</dbReference>
<dbReference type="OrthoDB" id="66620at2759"/>